<comment type="caution">
    <text evidence="1">The sequence shown here is derived from an EMBL/GenBank/DDBJ whole genome shotgun (WGS) entry which is preliminary data.</text>
</comment>
<gene>
    <name evidence="1" type="ORF">MYP_1105</name>
</gene>
<sequence>MVIRNIIIKKAAKTIKISFKIGNSELYFRACLFYLRKKKLELFQGNFANSTTFLG</sequence>
<dbReference type="AlphaFoldDB" id="A0A098LBT2"/>
<accession>A0A098LBT2</accession>
<keyword evidence="2" id="KW-1185">Reference proteome</keyword>
<reference evidence="1 2" key="1">
    <citation type="submission" date="2014-09" db="EMBL/GenBank/DDBJ databases">
        <title>Sporocytophaga myxococcoides PG-01 genome sequencing.</title>
        <authorList>
            <person name="Liu L."/>
            <person name="Gao P.J."/>
            <person name="Chen G.J."/>
            <person name="Wang L.S."/>
        </authorList>
    </citation>
    <scope>NUCLEOTIDE SEQUENCE [LARGE SCALE GENOMIC DNA]</scope>
    <source>
        <strain evidence="1 2">PG-01</strain>
    </source>
</reference>
<proteinExistence type="predicted"/>
<evidence type="ECO:0000313" key="1">
    <source>
        <dbReference type="EMBL" id="GAL83877.1"/>
    </source>
</evidence>
<dbReference type="Proteomes" id="UP000030185">
    <property type="component" value="Unassembled WGS sequence"/>
</dbReference>
<evidence type="ECO:0000313" key="2">
    <source>
        <dbReference type="Proteomes" id="UP000030185"/>
    </source>
</evidence>
<protein>
    <submittedName>
        <fullName evidence="1">Uncharacterized protein</fullName>
    </submittedName>
</protein>
<organism evidence="1 2">
    <name type="scientific">Sporocytophaga myxococcoides</name>
    <dbReference type="NCBI Taxonomy" id="153721"/>
    <lineage>
        <taxon>Bacteria</taxon>
        <taxon>Pseudomonadati</taxon>
        <taxon>Bacteroidota</taxon>
        <taxon>Cytophagia</taxon>
        <taxon>Cytophagales</taxon>
        <taxon>Cytophagaceae</taxon>
        <taxon>Sporocytophaga</taxon>
    </lineage>
</organism>
<dbReference type="EMBL" id="BBLT01000002">
    <property type="protein sequence ID" value="GAL83877.1"/>
    <property type="molecule type" value="Genomic_DNA"/>
</dbReference>
<name>A0A098LBT2_9BACT</name>